<name>A0A5J5A045_9ASTE</name>
<keyword evidence="6" id="KW-0175">Coiled coil</keyword>
<organism evidence="12 13">
    <name type="scientific">Nyssa sinensis</name>
    <dbReference type="NCBI Taxonomy" id="561372"/>
    <lineage>
        <taxon>Eukaryota</taxon>
        <taxon>Viridiplantae</taxon>
        <taxon>Streptophyta</taxon>
        <taxon>Embryophyta</taxon>
        <taxon>Tracheophyta</taxon>
        <taxon>Spermatophyta</taxon>
        <taxon>Magnoliopsida</taxon>
        <taxon>eudicotyledons</taxon>
        <taxon>Gunneridae</taxon>
        <taxon>Pentapetalae</taxon>
        <taxon>asterids</taxon>
        <taxon>Cornales</taxon>
        <taxon>Nyssaceae</taxon>
        <taxon>Nyssa</taxon>
    </lineage>
</organism>
<dbReference type="InterPro" id="IPR001680">
    <property type="entry name" value="WD40_rpt"/>
</dbReference>
<comment type="subcellular location">
    <subcellularLocation>
        <location evidence="1">Nucleus</location>
    </subcellularLocation>
</comment>
<dbReference type="Gene3D" id="2.130.10.10">
    <property type="entry name" value="YVTN repeat-like/Quinoprotein amine dehydrogenase"/>
    <property type="match status" value="1"/>
</dbReference>
<dbReference type="OrthoDB" id="273771at2759"/>
<evidence type="ECO:0000256" key="4">
    <source>
        <dbReference type="ARBA" id="ARBA00022737"/>
    </source>
</evidence>
<dbReference type="Pfam" id="PF00400">
    <property type="entry name" value="WD40"/>
    <property type="match status" value="3"/>
</dbReference>
<evidence type="ECO:0000256" key="5">
    <source>
        <dbReference type="ARBA" id="ARBA00022786"/>
    </source>
</evidence>
<dbReference type="PROSITE" id="PS50294">
    <property type="entry name" value="WD_REPEATS_REGION"/>
    <property type="match status" value="2"/>
</dbReference>
<accession>A0A5J5A045</accession>
<dbReference type="InterPro" id="IPR015943">
    <property type="entry name" value="WD40/YVTN_repeat-like_dom_sf"/>
</dbReference>
<evidence type="ECO:0000256" key="3">
    <source>
        <dbReference type="ARBA" id="ARBA00022679"/>
    </source>
</evidence>
<dbReference type="InterPro" id="IPR011009">
    <property type="entry name" value="Kinase-like_dom_sf"/>
</dbReference>
<dbReference type="SUPFAM" id="SSF50978">
    <property type="entry name" value="WD40 repeat-like"/>
    <property type="match status" value="1"/>
</dbReference>
<evidence type="ECO:0000256" key="8">
    <source>
        <dbReference type="ARBA" id="ARBA00084091"/>
    </source>
</evidence>
<dbReference type="CDD" id="cd00200">
    <property type="entry name" value="WD40"/>
    <property type="match status" value="1"/>
</dbReference>
<dbReference type="PRINTS" id="PR00320">
    <property type="entry name" value="GPROTEINBRPT"/>
</dbReference>
<reference evidence="12 13" key="1">
    <citation type="submission" date="2019-09" db="EMBL/GenBank/DDBJ databases">
        <title>A chromosome-level genome assembly of the Chinese tupelo Nyssa sinensis.</title>
        <authorList>
            <person name="Yang X."/>
            <person name="Kang M."/>
            <person name="Yang Y."/>
            <person name="Xiong H."/>
            <person name="Wang M."/>
            <person name="Zhang Z."/>
            <person name="Wang Z."/>
            <person name="Wu H."/>
            <person name="Ma T."/>
            <person name="Liu J."/>
            <person name="Xi Z."/>
        </authorList>
    </citation>
    <scope>NUCLEOTIDE SEQUENCE [LARGE SCALE GENOMIC DNA]</scope>
    <source>
        <strain evidence="12">J267</strain>
        <tissue evidence="12">Leaf</tissue>
    </source>
</reference>
<feature type="compositionally biased region" description="Polar residues" evidence="10">
    <location>
        <begin position="73"/>
        <end position="116"/>
    </location>
</feature>
<dbReference type="GO" id="GO:0005524">
    <property type="term" value="F:ATP binding"/>
    <property type="evidence" value="ECO:0007669"/>
    <property type="project" value="InterPro"/>
</dbReference>
<keyword evidence="8" id="KW-0607">Phytochrome signaling pathway</keyword>
<evidence type="ECO:0000313" key="13">
    <source>
        <dbReference type="Proteomes" id="UP000325577"/>
    </source>
</evidence>
<keyword evidence="4" id="KW-0677">Repeat</keyword>
<dbReference type="Gene3D" id="1.10.510.10">
    <property type="entry name" value="Transferase(Phosphotransferase) domain 1"/>
    <property type="match status" value="1"/>
</dbReference>
<dbReference type="AlphaFoldDB" id="A0A5J5A045"/>
<feature type="region of interest" description="Disordered" evidence="10">
    <location>
        <begin position="73"/>
        <end position="123"/>
    </location>
</feature>
<dbReference type="GO" id="GO:0004672">
    <property type="term" value="F:protein kinase activity"/>
    <property type="evidence" value="ECO:0007669"/>
    <property type="project" value="InterPro"/>
</dbReference>
<evidence type="ECO:0000256" key="1">
    <source>
        <dbReference type="ARBA" id="ARBA00004123"/>
    </source>
</evidence>
<evidence type="ECO:0000256" key="2">
    <source>
        <dbReference type="ARBA" id="ARBA00022574"/>
    </source>
</evidence>
<dbReference type="InterPro" id="IPR036322">
    <property type="entry name" value="WD40_repeat_dom_sf"/>
</dbReference>
<evidence type="ECO:0000256" key="9">
    <source>
        <dbReference type="PROSITE-ProRule" id="PRU00221"/>
    </source>
</evidence>
<dbReference type="EMBL" id="CM018047">
    <property type="protein sequence ID" value="KAA8524383.1"/>
    <property type="molecule type" value="Genomic_DNA"/>
</dbReference>
<evidence type="ECO:0000313" key="12">
    <source>
        <dbReference type="EMBL" id="KAA8524383.1"/>
    </source>
</evidence>
<dbReference type="InterPro" id="IPR020472">
    <property type="entry name" value="WD40_PAC1"/>
</dbReference>
<dbReference type="GO" id="GO:0042802">
    <property type="term" value="F:identical protein binding"/>
    <property type="evidence" value="ECO:0007669"/>
    <property type="project" value="UniProtKB-ARBA"/>
</dbReference>
<dbReference type="InterPro" id="IPR000719">
    <property type="entry name" value="Prot_kinase_dom"/>
</dbReference>
<dbReference type="InterPro" id="IPR044630">
    <property type="entry name" value="SPA1/2/3/4"/>
</dbReference>
<dbReference type="GO" id="GO:0009585">
    <property type="term" value="P:red, far-red light phototransduction"/>
    <property type="evidence" value="ECO:0007669"/>
    <property type="project" value="UniProtKB-KW"/>
</dbReference>
<evidence type="ECO:0000259" key="11">
    <source>
        <dbReference type="PROSITE" id="PS50011"/>
    </source>
</evidence>
<proteinExistence type="predicted"/>
<dbReference type="PROSITE" id="PS00678">
    <property type="entry name" value="WD_REPEATS_1"/>
    <property type="match status" value="2"/>
</dbReference>
<dbReference type="PROSITE" id="PS50082">
    <property type="entry name" value="WD_REPEATS_2"/>
    <property type="match status" value="2"/>
</dbReference>
<keyword evidence="13" id="KW-1185">Reference proteome</keyword>
<dbReference type="SUPFAM" id="SSF56112">
    <property type="entry name" value="Protein kinase-like (PK-like)"/>
    <property type="match status" value="1"/>
</dbReference>
<dbReference type="FunFam" id="2.130.10.10:FF:000090">
    <property type="entry name" value="E3 ubiquitin-protein ligase RFWD2 isoform X1"/>
    <property type="match status" value="1"/>
</dbReference>
<dbReference type="SMART" id="SM00320">
    <property type="entry name" value="WD40"/>
    <property type="match status" value="7"/>
</dbReference>
<keyword evidence="7" id="KW-0539">Nucleus</keyword>
<dbReference type="GO" id="GO:0005634">
    <property type="term" value="C:nucleus"/>
    <property type="evidence" value="ECO:0007669"/>
    <property type="project" value="UniProtKB-SubCell"/>
</dbReference>
<feature type="repeat" description="WD" evidence="9">
    <location>
        <begin position="593"/>
        <end position="635"/>
    </location>
</feature>
<feature type="domain" description="Protein kinase" evidence="11">
    <location>
        <begin position="1"/>
        <end position="262"/>
    </location>
</feature>
<dbReference type="PANTHER" id="PTHR44218">
    <property type="entry name" value="PROTEIN SPA1-RELATED 2"/>
    <property type="match status" value="1"/>
</dbReference>
<dbReference type="PROSITE" id="PS50011">
    <property type="entry name" value="PROTEIN_KINASE_DOM"/>
    <property type="match status" value="1"/>
</dbReference>
<evidence type="ECO:0000256" key="7">
    <source>
        <dbReference type="ARBA" id="ARBA00023242"/>
    </source>
</evidence>
<evidence type="ECO:0000256" key="10">
    <source>
        <dbReference type="SAM" id="MobiDB-lite"/>
    </source>
</evidence>
<feature type="repeat" description="WD" evidence="9">
    <location>
        <begin position="679"/>
        <end position="719"/>
    </location>
</feature>
<keyword evidence="3" id="KW-0808">Transferase</keyword>
<gene>
    <name evidence="12" type="ORF">F0562_010826</name>
</gene>
<keyword evidence="2 9" id="KW-0853">WD repeat</keyword>
<dbReference type="PANTHER" id="PTHR44218:SF1">
    <property type="entry name" value="PROTEIN SPA1-RELATED 3"/>
    <property type="match status" value="1"/>
</dbReference>
<dbReference type="InterPro" id="IPR019775">
    <property type="entry name" value="WD40_repeat_CS"/>
</dbReference>
<evidence type="ECO:0000256" key="6">
    <source>
        <dbReference type="ARBA" id="ARBA00023054"/>
    </source>
</evidence>
<sequence length="815" mass="91615">MEERQRCDVSLRQWLDKPDRIVDLQECLHIFRQVVEIVNLAHTQGIVVCNTRPSCFVMTSFNHVSFIKSASCTSSRSDSYDNASNQHSSLSHQDMQQQQSRLGNEDSTQVLSPSGTSQIVSRSSSLHSSSIYMSRLPSVEEIEENKLESQRRVEIEEIKQAFPPKQILLVEINWYTSPEELAGAPSSFSSDIYRLGVLLFELFSTFSSTKEKLSTMSNLRYRVLPPRLLLKWPKEASFCLWLLQPKPSIRPKMSEVLRSEFLNEQWEDWEEHEAAIKLGKTIEEQELLLEFLLQVKQRKQEAADKLYEALSCVSSDIEEVMEQQIILKSKSSLHLEVRRDDLSKFSKVDDPLQGLAENEDFASLGSRKSFRTGLGSHNVEKCDVHLDEIQKSKTCSSNQPTVQSKGCPLMNNFRILESAYFSTRCRPIRLTEKPLMMYSSISCIGRGSNFSTGGSVDSLASKVRHSEATKSIWKNPFLEGLCKYLSYSKLKVRVELKQGDLLNSSNLVCSLSFDRDRELFATAGVSRKIKVYECDMILNESCDIHYPVIEMASRSKLSSICWNTYIKSQIASSDFEGVVQVWDVARSQVFMEMREHEKRVWSVDFSSADPMKLASGSDDGAVKLWNINQGGSTGTIGTKANVCCVQFAPDSACYLAIGSADHKVYFYDLRNTRMPLVTLNGHKKTVSYVKFVDSTSLVSASTDNSLKLWDLSTSTSQVLDSPLQTFTGHMNVKNFVGLSISDGYIATGSETNEVVIYHKAFPMPVLSFKFDGTDPLSGHRANDVANFVSAVCWRGQSTTLLAANSAGIVKLLEMV</sequence>
<keyword evidence="5" id="KW-0833">Ubl conjugation pathway</keyword>
<protein>
    <recommendedName>
        <fullName evidence="11">Protein kinase domain-containing protein</fullName>
    </recommendedName>
</protein>
<dbReference type="GO" id="GO:0009640">
    <property type="term" value="P:photomorphogenesis"/>
    <property type="evidence" value="ECO:0007669"/>
    <property type="project" value="InterPro"/>
</dbReference>
<dbReference type="Proteomes" id="UP000325577">
    <property type="component" value="Linkage Group LG4"/>
</dbReference>